<evidence type="ECO:0000313" key="1">
    <source>
        <dbReference type="EMBL" id="KAJ7367236.1"/>
    </source>
</evidence>
<comment type="caution">
    <text evidence="1">The sequence shown here is derived from an EMBL/GenBank/DDBJ whole genome shotgun (WGS) entry which is preliminary data.</text>
</comment>
<reference evidence="1" key="1">
    <citation type="submission" date="2023-03" db="EMBL/GenBank/DDBJ databases">
        <title>Massive genome expansion in bonnet fungi (Mycena s.s.) driven by repeated elements and novel gene families across ecological guilds.</title>
        <authorList>
            <consortium name="Lawrence Berkeley National Laboratory"/>
            <person name="Harder C.B."/>
            <person name="Miyauchi S."/>
            <person name="Viragh M."/>
            <person name="Kuo A."/>
            <person name="Thoen E."/>
            <person name="Andreopoulos B."/>
            <person name="Lu D."/>
            <person name="Skrede I."/>
            <person name="Drula E."/>
            <person name="Henrissat B."/>
            <person name="Morin E."/>
            <person name="Kohler A."/>
            <person name="Barry K."/>
            <person name="LaButti K."/>
            <person name="Morin E."/>
            <person name="Salamov A."/>
            <person name="Lipzen A."/>
            <person name="Mereny Z."/>
            <person name="Hegedus B."/>
            <person name="Baldrian P."/>
            <person name="Stursova M."/>
            <person name="Weitz H."/>
            <person name="Taylor A."/>
            <person name="Grigoriev I.V."/>
            <person name="Nagy L.G."/>
            <person name="Martin F."/>
            <person name="Kauserud H."/>
        </authorList>
    </citation>
    <scope>NUCLEOTIDE SEQUENCE</scope>
    <source>
        <strain evidence="1">CBHHK002</strain>
    </source>
</reference>
<keyword evidence="2" id="KW-1185">Reference proteome</keyword>
<name>A0AAD7F5R5_9AGAR</name>
<dbReference type="AlphaFoldDB" id="A0AAD7F5R5"/>
<accession>A0AAD7F5R5</accession>
<proteinExistence type="predicted"/>
<dbReference type="EMBL" id="JARIHO010000002">
    <property type="protein sequence ID" value="KAJ7367236.1"/>
    <property type="molecule type" value="Genomic_DNA"/>
</dbReference>
<sequence length="78" mass="8693">MVAASKPAALKLLASKVKIYKPEEVNIPAMVTSSRIWLGKTPYKFQKQFFSNVMQGHNVDLDIGVMEALYLVPVGWVV</sequence>
<protein>
    <submittedName>
        <fullName evidence="1">Uncharacterized protein</fullName>
    </submittedName>
</protein>
<evidence type="ECO:0000313" key="2">
    <source>
        <dbReference type="Proteomes" id="UP001218218"/>
    </source>
</evidence>
<dbReference type="Proteomes" id="UP001218218">
    <property type="component" value="Unassembled WGS sequence"/>
</dbReference>
<gene>
    <name evidence="1" type="ORF">DFH08DRAFT_949209</name>
</gene>
<organism evidence="1 2">
    <name type="scientific">Mycena albidolilacea</name>
    <dbReference type="NCBI Taxonomy" id="1033008"/>
    <lineage>
        <taxon>Eukaryota</taxon>
        <taxon>Fungi</taxon>
        <taxon>Dikarya</taxon>
        <taxon>Basidiomycota</taxon>
        <taxon>Agaricomycotina</taxon>
        <taxon>Agaricomycetes</taxon>
        <taxon>Agaricomycetidae</taxon>
        <taxon>Agaricales</taxon>
        <taxon>Marasmiineae</taxon>
        <taxon>Mycenaceae</taxon>
        <taxon>Mycena</taxon>
    </lineage>
</organism>